<reference evidence="1 2" key="1">
    <citation type="submission" date="2022-10" db="EMBL/GenBank/DDBJ databases">
        <title>Janthinobacterium sp. hw3 Genome sequencing.</title>
        <authorList>
            <person name="Park S."/>
        </authorList>
    </citation>
    <scope>NUCLEOTIDE SEQUENCE [LARGE SCALE GENOMIC DNA]</scope>
    <source>
        <strain evidence="2">hw3</strain>
    </source>
</reference>
<dbReference type="PANTHER" id="PTHR35564:SF4">
    <property type="entry name" value="CYTOPLASMIC PROTEIN"/>
    <property type="match status" value="1"/>
</dbReference>
<organism evidence="1 2">
    <name type="scientific">Janthinobacterium fluminis</name>
    <dbReference type="NCBI Taxonomy" id="2987524"/>
    <lineage>
        <taxon>Bacteria</taxon>
        <taxon>Pseudomonadati</taxon>
        <taxon>Pseudomonadota</taxon>
        <taxon>Betaproteobacteria</taxon>
        <taxon>Burkholderiales</taxon>
        <taxon>Oxalobacteraceae</taxon>
        <taxon>Janthinobacterium</taxon>
    </lineage>
</organism>
<accession>A0ABT5JVB3</accession>
<gene>
    <name evidence="1" type="primary">tssG</name>
    <name evidence="1" type="ORF">OIK44_03630</name>
</gene>
<dbReference type="PANTHER" id="PTHR35564">
    <property type="match status" value="1"/>
</dbReference>
<evidence type="ECO:0000313" key="1">
    <source>
        <dbReference type="EMBL" id="MDC8756677.1"/>
    </source>
</evidence>
<dbReference type="Proteomes" id="UP001221208">
    <property type="component" value="Unassembled WGS sequence"/>
</dbReference>
<dbReference type="InterPro" id="IPR010732">
    <property type="entry name" value="T6SS_TssG-like"/>
</dbReference>
<evidence type="ECO:0000313" key="2">
    <source>
        <dbReference type="Proteomes" id="UP001221208"/>
    </source>
</evidence>
<proteinExistence type="predicted"/>
<dbReference type="RefSeq" id="WP_273669314.1">
    <property type="nucleotide sequence ID" value="NZ_JAQQXR010000001.1"/>
</dbReference>
<dbReference type="NCBIfam" id="TIGR03347">
    <property type="entry name" value="VI_chp_1"/>
    <property type="match status" value="1"/>
</dbReference>
<dbReference type="Pfam" id="PF06996">
    <property type="entry name" value="T6SS_TssG"/>
    <property type="match status" value="1"/>
</dbReference>
<protein>
    <submittedName>
        <fullName evidence="1">Type VI secretion system baseplate subunit TssG</fullName>
    </submittedName>
</protein>
<sequence>MPTTKPDAGRACVIQRLLDEPYRFQFFQAVRVLETWLKQHGAAGENVLADYLRFENSVSLAFPASEIEALSAEAAAPISDANTLLAALFDRTLKHIRITPAFMGLLGAGGALPYHYTERIGNQLHNEKNHGPRAFLDTFSNRALALTYAAWGKYRIECQFDAPGKDRFLHVPLALAGFRPGARHGADAQAVSDQALAYYAGVLRQRPVSAVVLARVLSDYFGVPVALEEFVGGWHALARENQMAFGSANAVIGRAIAGTRVWRHDLRVRIRIGPLDAQHYARFLPGADGAATLRNMLAAFAGAPLHYTVHPVLRGADVTPLRFAAGDAVWGRRLGFDAFVLAGPDARERDDMFYELRP</sequence>
<comment type="caution">
    <text evidence="1">The sequence shown here is derived from an EMBL/GenBank/DDBJ whole genome shotgun (WGS) entry which is preliminary data.</text>
</comment>
<keyword evidence="2" id="KW-1185">Reference proteome</keyword>
<dbReference type="EMBL" id="JAQQXR010000001">
    <property type="protein sequence ID" value="MDC8756677.1"/>
    <property type="molecule type" value="Genomic_DNA"/>
</dbReference>
<name>A0ABT5JVB3_9BURK</name>